<sequence length="79" mass="9207">MHKNKNTVIYKYANIDVKKRGKKYKQKRKTPSRDANSCLGFTWLPLCLSISLTQQQAHFPASWCLSINHLQIQRKFQAG</sequence>
<dbReference type="EMBL" id="CAADRP010000779">
    <property type="protein sequence ID" value="VFU32281.1"/>
    <property type="molecule type" value="Genomic_DNA"/>
</dbReference>
<gene>
    <name evidence="1" type="ORF">SVIM_LOCUS140364</name>
</gene>
<evidence type="ECO:0000313" key="1">
    <source>
        <dbReference type="EMBL" id="VFU32281.1"/>
    </source>
</evidence>
<organism evidence="1">
    <name type="scientific">Salix viminalis</name>
    <name type="common">Common osier</name>
    <name type="synonym">Basket willow</name>
    <dbReference type="NCBI Taxonomy" id="40686"/>
    <lineage>
        <taxon>Eukaryota</taxon>
        <taxon>Viridiplantae</taxon>
        <taxon>Streptophyta</taxon>
        <taxon>Embryophyta</taxon>
        <taxon>Tracheophyta</taxon>
        <taxon>Spermatophyta</taxon>
        <taxon>Magnoliopsida</taxon>
        <taxon>eudicotyledons</taxon>
        <taxon>Gunneridae</taxon>
        <taxon>Pentapetalae</taxon>
        <taxon>rosids</taxon>
        <taxon>fabids</taxon>
        <taxon>Malpighiales</taxon>
        <taxon>Salicaceae</taxon>
        <taxon>Saliceae</taxon>
        <taxon>Salix</taxon>
    </lineage>
</organism>
<name>A0A6N2KUI7_SALVM</name>
<reference evidence="1" key="1">
    <citation type="submission" date="2019-03" db="EMBL/GenBank/DDBJ databases">
        <authorList>
            <person name="Mank J."/>
            <person name="Almeida P."/>
        </authorList>
    </citation>
    <scope>NUCLEOTIDE SEQUENCE</scope>
    <source>
        <strain evidence="1">78183</strain>
    </source>
</reference>
<protein>
    <submittedName>
        <fullName evidence="1">Uncharacterized protein</fullName>
    </submittedName>
</protein>
<accession>A0A6N2KUI7</accession>
<proteinExistence type="predicted"/>
<dbReference type="AlphaFoldDB" id="A0A6N2KUI7"/>